<dbReference type="InterPro" id="IPR045065">
    <property type="entry name" value="XPO1/5"/>
</dbReference>
<keyword evidence="3" id="KW-1185">Reference proteome</keyword>
<dbReference type="GO" id="GO:0005737">
    <property type="term" value="C:cytoplasm"/>
    <property type="evidence" value="ECO:0007669"/>
    <property type="project" value="TreeGrafter"/>
</dbReference>
<dbReference type="InterPro" id="IPR013598">
    <property type="entry name" value="Exportin-1/Importin-b-like"/>
</dbReference>
<dbReference type="InterPro" id="IPR011989">
    <property type="entry name" value="ARM-like"/>
</dbReference>
<feature type="domain" description="Exportin-5 C-terminal" evidence="2">
    <location>
        <begin position="386"/>
        <end position="1055"/>
    </location>
</feature>
<evidence type="ECO:0000259" key="1">
    <source>
        <dbReference type="Pfam" id="PF08389"/>
    </source>
</evidence>
<name>A0AAJ7L7W4_9ACAR</name>
<evidence type="ECO:0000313" key="4">
    <source>
        <dbReference type="RefSeq" id="XP_018497195.1"/>
    </source>
</evidence>
<protein>
    <submittedName>
        <fullName evidence="4">Exportin-5</fullName>
    </submittedName>
</protein>
<dbReference type="InterPro" id="IPR016024">
    <property type="entry name" value="ARM-type_fold"/>
</dbReference>
<dbReference type="GO" id="GO:0006405">
    <property type="term" value="P:RNA export from nucleus"/>
    <property type="evidence" value="ECO:0007669"/>
    <property type="project" value="TreeGrafter"/>
</dbReference>
<accession>A0AAJ7L7W4</accession>
<dbReference type="GO" id="GO:0005634">
    <property type="term" value="C:nucleus"/>
    <property type="evidence" value="ECO:0007669"/>
    <property type="project" value="TreeGrafter"/>
</dbReference>
<dbReference type="Pfam" id="PF08389">
    <property type="entry name" value="Xpo1"/>
    <property type="match status" value="1"/>
</dbReference>
<reference evidence="4" key="1">
    <citation type="submission" date="2025-08" db="UniProtKB">
        <authorList>
            <consortium name="RefSeq"/>
        </authorList>
    </citation>
    <scope>IDENTIFICATION</scope>
</reference>
<dbReference type="CTD" id="32970"/>
<gene>
    <name evidence="4" type="primary">LOC108865043</name>
</gene>
<dbReference type="GeneID" id="108865043"/>
<dbReference type="Proteomes" id="UP000694867">
    <property type="component" value="Unplaced"/>
</dbReference>
<dbReference type="GO" id="GO:0006611">
    <property type="term" value="P:protein export from nucleus"/>
    <property type="evidence" value="ECO:0007669"/>
    <property type="project" value="InterPro"/>
</dbReference>
<dbReference type="InterPro" id="IPR045478">
    <property type="entry name" value="Exportin-5_C"/>
</dbReference>
<dbReference type="RefSeq" id="XP_018497195.1">
    <property type="nucleotide sequence ID" value="XM_018641679.1"/>
</dbReference>
<dbReference type="AlphaFoldDB" id="A0AAJ7L7W4"/>
<dbReference type="KEGG" id="goe:108865043"/>
<dbReference type="GO" id="GO:0005049">
    <property type="term" value="F:nuclear export signal receptor activity"/>
    <property type="evidence" value="ECO:0007669"/>
    <property type="project" value="InterPro"/>
</dbReference>
<dbReference type="PANTHER" id="PTHR11223:SF3">
    <property type="entry name" value="EXPORTIN-5"/>
    <property type="match status" value="1"/>
</dbReference>
<feature type="domain" description="Exportin-1/Importin-beta-like" evidence="1">
    <location>
        <begin position="90"/>
        <end position="246"/>
    </location>
</feature>
<sequence>MSVDPSVPAAQRRLALEAFDRYKEDPSSISMASTLCRSASPDHVRHGALVLLEYWVRVHWTSLSIEQHNYLKEEVFFYMRNLKCILSEAPHVKQAICRVVVEIVKREWPQKWPEFMPNLLNLANTGIAQTEIVLLVLLRIVEDVMQLKTLGDMPRRRKDIYQSIISGLGDLMYFLFRVLDAHYLVPPDAPEMLKKSRIKLLESLLITLTGFIEFVQFKDFPLDEVIRKLCVLLNDPQLRVLAAKCLYEVPERKLKGAELQQLCEKFLQADIMAEILRSAAGSLSADTSENHAFLLALCGVIAGISKQVSSYIMETTKFECPPSFVELVMAVNKLCQHQSCAVARVALGAMIPLMKIQQKDSDKLVYPDELWHDIACTVVNRSSSDDSQISASNWDFEEESDMRKAFGLFKAELAELLRLATVLRPGIVLSQVGLGRLSDLLQKPPNEYEWSAISRYFDVACSTVLKEEIDIGDIVTQLMAAYDRVLPMRFADFKCQHHAISCCSSMLTVILPKDAEDIRLGNMLDAIFWMATYEIPGQNRQTRSNDVRDFRKHGTALLVRLAVDFYERLVKHFDKIRSLIARSLTPDSSMLQRQHFIEALLIISNGLNDPAAQLSISEQILSEEISFFVENSDLRLALTDVQNFAAYLGLLSVEDFERRTENRKVLSGKLMSITGALKRCKSVAGRHAVFELVARTCLNRLLKILWLFKDLFAQSIVHPDLVQSILCLGENEKYMIFGSNLPCCYFPEPRVPQARTFMTNIQENLTLFFVAISYRTEFYSLREDMGNIIINGFQNLPNYKMHQYIHLIVKSFVKNCPEHLLSRQLSSTFIPMMSVIYGYLKPRWDSQRNFCKDEETGATLEELIDDQVTHLMSRDLIEITSYFVIDSSKPPSVKTSDEVGAEVVAAMKSFGAELLADGDACRCVVTIAFSALYAGDSQTSFKSIALCSTLAFHLVRQEISPMIEELCVLMYKSLLLSLTVHGDNEAQAPLLLTLGVNLYRWLAPCARQHLHELLLSLGVRIDFIEKFEATFVPEIAISARRRKDTFRAMVEHLLGTSVSEMGKHQVLIKDHEPLWKMPKAEAGPIDSLDIDRLFPDSNV</sequence>
<dbReference type="Gene3D" id="1.25.10.10">
    <property type="entry name" value="Leucine-rich Repeat Variant"/>
    <property type="match status" value="1"/>
</dbReference>
<proteinExistence type="predicted"/>
<dbReference type="GO" id="GO:0042565">
    <property type="term" value="C:RNA nuclear export complex"/>
    <property type="evidence" value="ECO:0007669"/>
    <property type="project" value="TreeGrafter"/>
</dbReference>
<dbReference type="PANTHER" id="PTHR11223">
    <property type="entry name" value="EXPORTIN 1/5"/>
    <property type="match status" value="1"/>
</dbReference>
<dbReference type="SUPFAM" id="SSF48371">
    <property type="entry name" value="ARM repeat"/>
    <property type="match status" value="1"/>
</dbReference>
<evidence type="ECO:0000259" key="2">
    <source>
        <dbReference type="Pfam" id="PF19273"/>
    </source>
</evidence>
<organism evidence="3 4">
    <name type="scientific">Galendromus occidentalis</name>
    <name type="common">western predatory mite</name>
    <dbReference type="NCBI Taxonomy" id="34638"/>
    <lineage>
        <taxon>Eukaryota</taxon>
        <taxon>Metazoa</taxon>
        <taxon>Ecdysozoa</taxon>
        <taxon>Arthropoda</taxon>
        <taxon>Chelicerata</taxon>
        <taxon>Arachnida</taxon>
        <taxon>Acari</taxon>
        <taxon>Parasitiformes</taxon>
        <taxon>Mesostigmata</taxon>
        <taxon>Gamasina</taxon>
        <taxon>Phytoseioidea</taxon>
        <taxon>Phytoseiidae</taxon>
        <taxon>Typhlodrominae</taxon>
        <taxon>Galendromus</taxon>
    </lineage>
</organism>
<dbReference type="Pfam" id="PF19273">
    <property type="entry name" value="Exportin-5"/>
    <property type="match status" value="1"/>
</dbReference>
<evidence type="ECO:0000313" key="3">
    <source>
        <dbReference type="Proteomes" id="UP000694867"/>
    </source>
</evidence>
<dbReference type="GO" id="GO:0003723">
    <property type="term" value="F:RNA binding"/>
    <property type="evidence" value="ECO:0007669"/>
    <property type="project" value="TreeGrafter"/>
</dbReference>